<keyword evidence="1 2" id="KW-0732">Signal</keyword>
<dbReference type="SUPFAM" id="SSF56925">
    <property type="entry name" value="OMPA-like"/>
    <property type="match status" value="1"/>
</dbReference>
<dbReference type="InterPro" id="IPR027385">
    <property type="entry name" value="Beta-barrel_OMP"/>
</dbReference>
<name>A0A059ZRY6_ACICK</name>
<dbReference type="InterPro" id="IPR011250">
    <property type="entry name" value="OMP/PagP_B-barrel"/>
</dbReference>
<organism evidence="4 5">
    <name type="scientific">Acidithiobacillus caldus (strain ATCC 51756 / DSM 8584 / KU)</name>
    <dbReference type="NCBI Taxonomy" id="637389"/>
    <lineage>
        <taxon>Bacteria</taxon>
        <taxon>Pseudomonadati</taxon>
        <taxon>Pseudomonadota</taxon>
        <taxon>Acidithiobacillia</taxon>
        <taxon>Acidithiobacillales</taxon>
        <taxon>Acidithiobacillaceae</taxon>
        <taxon>Acidithiobacillus</taxon>
    </lineage>
</organism>
<proteinExistence type="predicted"/>
<feature type="domain" description="Outer membrane protein beta-barrel" evidence="3">
    <location>
        <begin position="8"/>
        <end position="158"/>
    </location>
</feature>
<accession>A0A059ZRY6</accession>
<evidence type="ECO:0000313" key="4">
    <source>
        <dbReference type="EMBL" id="AIA54248.1"/>
    </source>
</evidence>
<sequence length="197" mass="20588">MRMSLRLGLAALCFLAVPVFASAADRAYVDLFGGNTWLDSGSGLGGNDHAPVLGLRVGQRVDAHLGIEAQVAAAFAQLQKPVGQSAKQYSGAVIGNLYAFNGPNTPYLSLGLGASSNVFGTAAGRVTNPVAIFGVGYQHLLGDHFGLRLDVQDQMLFDNPVPHNGLLNDVQVTGGISYFWGGSGRHRAFPIIGPAKP</sequence>
<evidence type="ECO:0000259" key="3">
    <source>
        <dbReference type="Pfam" id="PF13505"/>
    </source>
</evidence>
<dbReference type="HOGENOM" id="CLU_1381523_0_0_6"/>
<dbReference type="EMBL" id="CP005986">
    <property type="protein sequence ID" value="AIA54248.1"/>
    <property type="molecule type" value="Genomic_DNA"/>
</dbReference>
<evidence type="ECO:0000256" key="1">
    <source>
        <dbReference type="ARBA" id="ARBA00022729"/>
    </source>
</evidence>
<gene>
    <name evidence="4" type="ORF">Acaty_c0358</name>
</gene>
<dbReference type="KEGG" id="acz:Acaty_c0358"/>
<dbReference type="AlphaFoldDB" id="A0A059ZRY6"/>
<dbReference type="Proteomes" id="UP000005522">
    <property type="component" value="Chromosome"/>
</dbReference>
<dbReference type="Pfam" id="PF13505">
    <property type="entry name" value="OMP_b-brl"/>
    <property type="match status" value="1"/>
</dbReference>
<protein>
    <submittedName>
        <fullName evidence="4">OmpA/MotB domain protein</fullName>
    </submittedName>
</protein>
<feature type="signal peptide" evidence="2">
    <location>
        <begin position="1"/>
        <end position="23"/>
    </location>
</feature>
<dbReference type="eggNOG" id="ENOG5031IFK">
    <property type="taxonomic scope" value="Bacteria"/>
</dbReference>
<feature type="chain" id="PRO_5001584641" evidence="2">
    <location>
        <begin position="24"/>
        <end position="197"/>
    </location>
</feature>
<evidence type="ECO:0000256" key="2">
    <source>
        <dbReference type="SAM" id="SignalP"/>
    </source>
</evidence>
<reference evidence="4 5" key="1">
    <citation type="journal article" date="2009" name="J. Bacteriol.">
        <title>Draft genome sequence of the extremely acidophilic bacterium Acidithiobacillus caldus ATCC 51756 reveals metabolic versatility in the genus Acidithiobacillus.</title>
        <authorList>
            <person name="Valdes J."/>
            <person name="Quatrini R."/>
            <person name="Hallberg K."/>
            <person name="Dopson M."/>
            <person name="Valenzuela P.D."/>
            <person name="Holmes D.S."/>
        </authorList>
    </citation>
    <scope>NUCLEOTIDE SEQUENCE [LARGE SCALE GENOMIC DNA]</scope>
    <source>
        <strain evidence="5">ATCC 51756 / DSM 8584 / KU</strain>
    </source>
</reference>
<dbReference type="Gene3D" id="2.40.160.20">
    <property type="match status" value="1"/>
</dbReference>
<evidence type="ECO:0000313" key="5">
    <source>
        <dbReference type="Proteomes" id="UP000005522"/>
    </source>
</evidence>